<organism evidence="1 2">
    <name type="scientific">Owenweeksia hongkongensis (strain DSM 17368 / CIP 108786 / JCM 12287 / NRRL B-23963 / UST20020801)</name>
    <dbReference type="NCBI Taxonomy" id="926562"/>
    <lineage>
        <taxon>Bacteria</taxon>
        <taxon>Pseudomonadati</taxon>
        <taxon>Bacteroidota</taxon>
        <taxon>Flavobacteriia</taxon>
        <taxon>Flavobacteriales</taxon>
        <taxon>Owenweeksiaceae</taxon>
        <taxon>Owenweeksia</taxon>
    </lineage>
</organism>
<dbReference type="EMBL" id="CP003156">
    <property type="protein sequence ID" value="AEV33725.1"/>
    <property type="molecule type" value="Genomic_DNA"/>
</dbReference>
<dbReference type="HOGENOM" id="CLU_1014767_0_0_10"/>
<protein>
    <recommendedName>
        <fullName evidence="3">Outer membrane protein beta-barrel domain-containing protein</fullName>
    </recommendedName>
</protein>
<evidence type="ECO:0000313" key="2">
    <source>
        <dbReference type="Proteomes" id="UP000005631"/>
    </source>
</evidence>
<name>G8R059_OWEHD</name>
<keyword evidence="2" id="KW-1185">Reference proteome</keyword>
<evidence type="ECO:0000313" key="1">
    <source>
        <dbReference type="EMBL" id="AEV33725.1"/>
    </source>
</evidence>
<accession>G8R059</accession>
<dbReference type="AlphaFoldDB" id="G8R059"/>
<dbReference type="eggNOG" id="ENOG502ZM7B">
    <property type="taxonomic scope" value="Bacteria"/>
</dbReference>
<reference evidence="1 2" key="1">
    <citation type="journal article" date="2012" name="Stand. Genomic Sci.">
        <title>Genome sequence of the orange-pigmented seawater bacterium Owenweeksia hongkongensis type strain (UST20020801(T)).</title>
        <authorList>
            <person name="Riedel T."/>
            <person name="Held B."/>
            <person name="Nolan M."/>
            <person name="Lucas S."/>
            <person name="Lapidus A."/>
            <person name="Tice H."/>
            <person name="Del Rio T.G."/>
            <person name="Cheng J.F."/>
            <person name="Han C."/>
            <person name="Tapia R."/>
            <person name="Goodwin L.A."/>
            <person name="Pitluck S."/>
            <person name="Liolios K."/>
            <person name="Mavromatis K."/>
            <person name="Pagani I."/>
            <person name="Ivanova N."/>
            <person name="Mikhailova N."/>
            <person name="Pati A."/>
            <person name="Chen A."/>
            <person name="Palaniappan K."/>
            <person name="Rohde M."/>
            <person name="Tindall B.J."/>
            <person name="Detter J.C."/>
            <person name="Goker M."/>
            <person name="Woyke T."/>
            <person name="Bristow J."/>
            <person name="Eisen J.A."/>
            <person name="Markowitz V."/>
            <person name="Hugenholtz P."/>
            <person name="Klenk H.P."/>
            <person name="Kyrpides N.C."/>
        </authorList>
    </citation>
    <scope>NUCLEOTIDE SEQUENCE</scope>
    <source>
        <strain evidence="2">DSM 17368 / JCM 12287 / NRRL B-23963</strain>
    </source>
</reference>
<evidence type="ECO:0008006" key="3">
    <source>
        <dbReference type="Google" id="ProtNLM"/>
    </source>
</evidence>
<sequence length="227" mass="26220">MPFSLGYGFETVKDVSLSPVSYSGNLGRIGIGYYYQNEKWISMLDIAGLAGQQYPDVNPESGYRNTLTILGRATYHLSRRIYTKNDWTIFAGILSHNTWDYREHSRYGNSSVNYTGLFSFGPIISVQKPFEFFSKNFTFNYQLGLPFGTYYLRPGYVKPFLNEQISNKGFAFWGDYYTIDSRADLIWTLKGGNQLRLSYNWDYSQLDLLNKVQIATHQLSISTVFKF</sequence>
<proteinExistence type="predicted"/>
<dbReference type="STRING" id="926562.Oweho_2763"/>
<gene>
    <name evidence="1" type="ordered locus">Oweho_2763</name>
</gene>
<dbReference type="Proteomes" id="UP000005631">
    <property type="component" value="Chromosome"/>
</dbReference>
<dbReference type="KEGG" id="oho:Oweho_2763"/>